<evidence type="ECO:0000259" key="5">
    <source>
        <dbReference type="Pfam" id="PF02278"/>
    </source>
</evidence>
<feature type="chain" id="PRO_5045293045" evidence="4">
    <location>
        <begin position="20"/>
        <end position="644"/>
    </location>
</feature>
<dbReference type="Pfam" id="PF02884">
    <property type="entry name" value="Lyase_8_C"/>
    <property type="match status" value="1"/>
</dbReference>
<evidence type="ECO:0000259" key="7">
    <source>
        <dbReference type="Pfam" id="PF08124"/>
    </source>
</evidence>
<dbReference type="Pfam" id="PF08124">
    <property type="entry name" value="Lyase_8_N"/>
    <property type="match status" value="1"/>
</dbReference>
<dbReference type="Gene3D" id="1.50.10.100">
    <property type="entry name" value="Chondroitin AC/alginate lyase"/>
    <property type="match status" value="1"/>
</dbReference>
<proteinExistence type="inferred from homology"/>
<organism evidence="8 9">
    <name type="scientific">Pontiella agarivorans</name>
    <dbReference type="NCBI Taxonomy" id="3038953"/>
    <lineage>
        <taxon>Bacteria</taxon>
        <taxon>Pseudomonadati</taxon>
        <taxon>Kiritimatiellota</taxon>
        <taxon>Kiritimatiellia</taxon>
        <taxon>Kiritimatiellales</taxon>
        <taxon>Pontiellaceae</taxon>
        <taxon>Pontiella</taxon>
    </lineage>
</organism>
<feature type="domain" description="Polysaccharide lyase 8 N-terminal alpha-helical" evidence="7">
    <location>
        <begin position="27"/>
        <end position="288"/>
    </location>
</feature>
<dbReference type="PANTHER" id="PTHR38481">
    <property type="entry name" value="HYALURONATE LYASE"/>
    <property type="match status" value="1"/>
</dbReference>
<dbReference type="InterPro" id="IPR011071">
    <property type="entry name" value="Lyase_8-like_C"/>
</dbReference>
<feature type="signal peptide" evidence="4">
    <location>
        <begin position="1"/>
        <end position="19"/>
    </location>
</feature>
<evidence type="ECO:0000256" key="4">
    <source>
        <dbReference type="SAM" id="SignalP"/>
    </source>
</evidence>
<evidence type="ECO:0000313" key="9">
    <source>
        <dbReference type="Proteomes" id="UP001290861"/>
    </source>
</evidence>
<dbReference type="Gene3D" id="2.70.98.10">
    <property type="match status" value="1"/>
</dbReference>
<dbReference type="PANTHER" id="PTHR38481:SF1">
    <property type="entry name" value="HYALURONATE LYASE"/>
    <property type="match status" value="1"/>
</dbReference>
<evidence type="ECO:0000259" key="6">
    <source>
        <dbReference type="Pfam" id="PF02884"/>
    </source>
</evidence>
<dbReference type="InterPro" id="IPR008929">
    <property type="entry name" value="Chondroitin_lyas"/>
</dbReference>
<dbReference type="Gene3D" id="2.60.220.10">
    <property type="entry name" value="Polysaccharide lyase family 8-like, C-terminal"/>
    <property type="match status" value="1"/>
</dbReference>
<accession>A0ABU5MY89</accession>
<dbReference type="InterPro" id="IPR012970">
    <property type="entry name" value="Lyase_8_alpha_N"/>
</dbReference>
<reference evidence="8 9" key="1">
    <citation type="journal article" date="2024" name="Appl. Environ. Microbiol.">
        <title>Pontiella agarivorans sp. nov., a novel marine anaerobic bacterium capable of degrading macroalgal polysaccharides and fixing nitrogen.</title>
        <authorList>
            <person name="Liu N."/>
            <person name="Kivenson V."/>
            <person name="Peng X."/>
            <person name="Cui Z."/>
            <person name="Lankiewicz T.S."/>
            <person name="Gosselin K.M."/>
            <person name="English C.J."/>
            <person name="Blair E.M."/>
            <person name="O'Malley M.A."/>
            <person name="Valentine D.L."/>
        </authorList>
    </citation>
    <scope>NUCLEOTIDE SEQUENCE [LARGE SCALE GENOMIC DNA]</scope>
    <source>
        <strain evidence="8 9">NLcol2</strain>
    </source>
</reference>
<dbReference type="GO" id="GO:0016829">
    <property type="term" value="F:lyase activity"/>
    <property type="evidence" value="ECO:0007669"/>
    <property type="project" value="UniProtKB-KW"/>
</dbReference>
<dbReference type="SUPFAM" id="SSF74650">
    <property type="entry name" value="Galactose mutarotase-like"/>
    <property type="match status" value="1"/>
</dbReference>
<name>A0ABU5MY89_9BACT</name>
<dbReference type="InterPro" id="IPR014718">
    <property type="entry name" value="GH-type_carb-bd"/>
</dbReference>
<dbReference type="Proteomes" id="UP001290861">
    <property type="component" value="Unassembled WGS sequence"/>
</dbReference>
<keyword evidence="2 4" id="KW-0732">Signal</keyword>
<sequence length="644" mass="71673">MNRMVLGWVVTIAAAVAMADDAQIRRQFSEYYVQTSASESAVKKYMQSMRTDGTWADIDYESKRRGSWPTRGHLTRLEGMAVVYADPEAKLFQSLELRDAIVTGLNHWLEMDYRNPNWWQGRIGVPKSMAATLILLGDGLPDDVLKRARPILLRSKMGMTGQNKVWCAGNNVMIGLLYDEPERIEKAVAEIWSELRVSTEEGIQPDWSFHQHGPQQQFGNYGASFAGDMIKWASILRGTDYALSGDKLEILRNYMLNGVSWIIWNGRMDLSGCGRQIDRGAQAAKGRGTLRQLKAMPSIDPECSGEYKAVLNRAGFNPFWRSEMAVQRRPDWYASVRMSSTRVIGAETCNSENMQGLHLGDGMLLVYRDGSEYEDIVPLWDWKRLPGTTCDQGQTNLVPKSWNKGYGGSDFSGVLGTGETGMAAMMYKRKNLVARKSYFFFRDQIVCLGAGISGETDGDVYTSIEQSWMKGDVQKDEGFIHHNGIAYQVLDGDPVLRSGNVVGNWTGSFPDRADRPESGDVFSAWINHGKSPKDATYAYRIFSPAGNERSGQMSEVLSNTKALQAVTCEQTVYAVFYVAGRLEIGAGRAVEASGPCLLLMGDKGLKVADPTHSLQTLKIRVNEKSYQINLPQGADRGKQVAIRL</sequence>
<evidence type="ECO:0000313" key="8">
    <source>
        <dbReference type="EMBL" id="MDZ8119167.1"/>
    </source>
</evidence>
<dbReference type="InterPro" id="IPR011013">
    <property type="entry name" value="Gal_mutarotase_sf_dom"/>
</dbReference>
<feature type="domain" description="Polysaccharide lyase family 8 C-terminal" evidence="6">
    <location>
        <begin position="555"/>
        <end position="617"/>
    </location>
</feature>
<keyword evidence="3 8" id="KW-0456">Lyase</keyword>
<dbReference type="InterPro" id="IPR038970">
    <property type="entry name" value="Lyase_8"/>
</dbReference>
<dbReference type="SUPFAM" id="SSF48230">
    <property type="entry name" value="Chondroitin AC/alginate lyase"/>
    <property type="match status" value="1"/>
</dbReference>
<dbReference type="SUPFAM" id="SSF49863">
    <property type="entry name" value="Hyaluronate lyase-like, C-terminal domain"/>
    <property type="match status" value="1"/>
</dbReference>
<evidence type="ECO:0000256" key="2">
    <source>
        <dbReference type="ARBA" id="ARBA00022729"/>
    </source>
</evidence>
<feature type="domain" description="Polysaccharide lyase family 8 central" evidence="5">
    <location>
        <begin position="319"/>
        <end position="542"/>
    </location>
</feature>
<comment type="caution">
    <text evidence="8">The sequence shown here is derived from an EMBL/GenBank/DDBJ whole genome shotgun (WGS) entry which is preliminary data.</text>
</comment>
<evidence type="ECO:0000256" key="3">
    <source>
        <dbReference type="ARBA" id="ARBA00023239"/>
    </source>
</evidence>
<comment type="similarity">
    <text evidence="1">Belongs to the polysaccharide lyase 8 family.</text>
</comment>
<dbReference type="Pfam" id="PF02278">
    <property type="entry name" value="Lyase_8"/>
    <property type="match status" value="1"/>
</dbReference>
<keyword evidence="9" id="KW-1185">Reference proteome</keyword>
<gene>
    <name evidence="8" type="ORF">P9H32_11085</name>
</gene>
<dbReference type="EMBL" id="JARVCO010000010">
    <property type="protein sequence ID" value="MDZ8119167.1"/>
    <property type="molecule type" value="Genomic_DNA"/>
</dbReference>
<evidence type="ECO:0000256" key="1">
    <source>
        <dbReference type="ARBA" id="ARBA00006699"/>
    </source>
</evidence>
<dbReference type="RefSeq" id="WP_322608955.1">
    <property type="nucleotide sequence ID" value="NZ_JARVCO010000010.1"/>
</dbReference>
<protein>
    <submittedName>
        <fullName evidence="8">Polysaccharide lyase family 8 super-sandwich domain-containing protein</fullName>
    </submittedName>
</protein>
<dbReference type="InterPro" id="IPR003159">
    <property type="entry name" value="Lyase_8_central_dom"/>
</dbReference>
<dbReference type="InterPro" id="IPR004103">
    <property type="entry name" value="Lyase_8_C"/>
</dbReference>